<feature type="compositionally biased region" description="Basic and acidic residues" evidence="1">
    <location>
        <begin position="91"/>
        <end position="100"/>
    </location>
</feature>
<name>A0A2H3S754_FUSFU</name>
<proteinExistence type="predicted"/>
<dbReference type="Proteomes" id="UP000760494">
    <property type="component" value="Unassembled WGS sequence"/>
</dbReference>
<protein>
    <submittedName>
        <fullName evidence="2">Uncharacterized protein</fullName>
    </submittedName>
</protein>
<feature type="region of interest" description="Disordered" evidence="1">
    <location>
        <begin position="38"/>
        <end position="68"/>
    </location>
</feature>
<reference evidence="2" key="1">
    <citation type="submission" date="2019-05" db="EMBL/GenBank/DDBJ databases">
        <authorList>
            <person name="Piombo E."/>
        </authorList>
    </citation>
    <scope>NUCLEOTIDE SEQUENCE</scope>
    <source>
        <strain evidence="2">C2S</strain>
    </source>
</reference>
<feature type="region of interest" description="Disordered" evidence="1">
    <location>
        <begin position="623"/>
        <end position="647"/>
    </location>
</feature>
<sequence length="695" mass="78397">MANPQLGHHQDNEEELECLRQSQSQRAQTLSRRYLWSETDKVETSDSRVATPVADSDNHRKIQHRPRKAYVRDDMSICRLPEQAVNSKYDIPPRHCRERSPAPVPPSKCANDSPSMAPKPLAKDTAESDSLPNPPSGSESTMMQQPETRPVSQEQLVAEVKGIYAGLVMVETKCIEVEKAASAISDFERAWEQAFFELHSIRYAESLDDFIDYLNTSSVETSQYHDLEALLSEVSLRSRSFCRLNSRLLPLLQARKSTPSSVRFVEFMTLTKALSDILSKYSSLLDFTDTILSGLFDLITSIIRRLNLRFRSAYEELYCRNRPTQIIFEFPNNMRHVCTTMPWTILPALLVLWGVCWMFIIGPGDLEPEKFKAPAPTFSPAPAAYDFLENSGAAYYELGLPSVLMPEPSSTGFDQHPTIDSLLFTDDGAGIDPIYLVQHAPQDPEFWSFDVLPRNSAGIVETSAKEDLTRELPAAVTPDPILQTYGDANRQDPFNQMVNIALVGQVVQNTSDQKSISYFACPKCQQRFANSFTLNRHQTEAHKDAASSPEESFPCPNRGCKRSAKGSPFKRLYNLNRHLQVCKHNPNVVTSSAESDVTEERPLSHSISTPALPDELQLAELLSEGSSGDSSVRKRSRPEKDNDWSEESLLREMKKKFKRMAQEVKEKEDAYLQAREGLESIQKTIQVMEDSLRKS</sequence>
<dbReference type="PROSITE" id="PS50157">
    <property type="entry name" value="ZINC_FINGER_C2H2_2"/>
    <property type="match status" value="1"/>
</dbReference>
<feature type="region of interest" description="Disordered" evidence="1">
    <location>
        <begin position="89"/>
        <end position="153"/>
    </location>
</feature>
<dbReference type="PROSITE" id="PS00028">
    <property type="entry name" value="ZINC_FINGER_C2H2_1"/>
    <property type="match status" value="1"/>
</dbReference>
<evidence type="ECO:0000313" key="2">
    <source>
        <dbReference type="EMBL" id="VTT65001.1"/>
    </source>
</evidence>
<dbReference type="InterPro" id="IPR013087">
    <property type="entry name" value="Znf_C2H2_type"/>
</dbReference>
<organism evidence="2 3">
    <name type="scientific">Fusarium fujikuroi</name>
    <name type="common">Bakanae and foot rot disease fungus</name>
    <name type="synonym">Gibberella fujikuroi</name>
    <dbReference type="NCBI Taxonomy" id="5127"/>
    <lineage>
        <taxon>Eukaryota</taxon>
        <taxon>Fungi</taxon>
        <taxon>Dikarya</taxon>
        <taxon>Ascomycota</taxon>
        <taxon>Pezizomycotina</taxon>
        <taxon>Sordariomycetes</taxon>
        <taxon>Hypocreomycetidae</taxon>
        <taxon>Hypocreales</taxon>
        <taxon>Nectriaceae</taxon>
        <taxon>Fusarium</taxon>
        <taxon>Fusarium fujikuroi species complex</taxon>
    </lineage>
</organism>
<evidence type="ECO:0000256" key="1">
    <source>
        <dbReference type="SAM" id="MobiDB-lite"/>
    </source>
</evidence>
<evidence type="ECO:0000313" key="3">
    <source>
        <dbReference type="Proteomes" id="UP000760494"/>
    </source>
</evidence>
<feature type="region of interest" description="Disordered" evidence="1">
    <location>
        <begin position="1"/>
        <end position="24"/>
    </location>
</feature>
<gene>
    <name evidence="2" type="ORF">C2S_5761</name>
</gene>
<feature type="compositionally biased region" description="Polar residues" evidence="1">
    <location>
        <begin position="128"/>
        <end position="153"/>
    </location>
</feature>
<comment type="caution">
    <text evidence="2">The sequence shown here is derived from an EMBL/GenBank/DDBJ whole genome shotgun (WGS) entry which is preliminary data.</text>
</comment>
<dbReference type="AlphaFoldDB" id="A0A2H3S754"/>
<dbReference type="EMBL" id="CABFJX010000124">
    <property type="protein sequence ID" value="VTT65001.1"/>
    <property type="molecule type" value="Genomic_DNA"/>
</dbReference>
<accession>A0A2H3S754</accession>
<feature type="region of interest" description="Disordered" evidence="1">
    <location>
        <begin position="590"/>
        <end position="611"/>
    </location>
</feature>
<feature type="region of interest" description="Disordered" evidence="1">
    <location>
        <begin position="539"/>
        <end position="566"/>
    </location>
</feature>
<feature type="compositionally biased region" description="Basic and acidic residues" evidence="1">
    <location>
        <begin position="638"/>
        <end position="647"/>
    </location>
</feature>
<dbReference type="SMART" id="SM00355">
    <property type="entry name" value="ZnF_C2H2"/>
    <property type="match status" value="2"/>
</dbReference>
<dbReference type="Gene3D" id="3.30.160.60">
    <property type="entry name" value="Classic Zinc Finger"/>
    <property type="match status" value="1"/>
</dbReference>